<comment type="caution">
    <text evidence="2">The sequence shown here is derived from an EMBL/GenBank/DDBJ whole genome shotgun (WGS) entry which is preliminary data.</text>
</comment>
<sequence length="423" mass="48339">MSTAKEPHDNCPPVEVLLWKQATLSWHQQTVSSSKLALPETDQPPHILSKGSKVIVVFANADTVRECPTCHHSFTNAFHIPQLWWTPYSRNSNGYFGCETERDDDGNTTALNAWSRFLVKQLTEENKHEWYKFNIFTRWIASSQQTIVLVFDPVKPLRERFPSPILDNPDQDRLSDPFWIHARLLDDLVRLQDTAVWTIRTHIRTAEKGRKASGKPSPNYGLFHDLARHAIHVSETLAVSLKTIASITQHHNAFMAEADEAKALDRNAFLQVHERLLWYEHMIDSLRLRASSNKERLMNEIQLAFNTVAQYDSGISVQIGRATQSDSAAMKTIAFVTMAFLPATFISAVFSTSFFNYDADSDRWSVSGKFWMYWVFAIPITLATSGLWFVWQKAYQPQLMGDDERSAKEDVKLLEKSTSDANV</sequence>
<evidence type="ECO:0000313" key="3">
    <source>
        <dbReference type="Proteomes" id="UP001498476"/>
    </source>
</evidence>
<keyword evidence="1" id="KW-0472">Membrane</keyword>
<feature type="transmembrane region" description="Helical" evidence="1">
    <location>
        <begin position="328"/>
        <end position="350"/>
    </location>
</feature>
<accession>A0ABR1HDY5</accession>
<dbReference type="Gene3D" id="1.20.58.340">
    <property type="entry name" value="Magnesium transport protein CorA, transmembrane region"/>
    <property type="match status" value="1"/>
</dbReference>
<evidence type="ECO:0000256" key="1">
    <source>
        <dbReference type="SAM" id="Phobius"/>
    </source>
</evidence>
<dbReference type="Pfam" id="PF01544">
    <property type="entry name" value="CorA"/>
    <property type="match status" value="1"/>
</dbReference>
<organism evidence="2 3">
    <name type="scientific">Neonectria punicea</name>
    <dbReference type="NCBI Taxonomy" id="979145"/>
    <lineage>
        <taxon>Eukaryota</taxon>
        <taxon>Fungi</taxon>
        <taxon>Dikarya</taxon>
        <taxon>Ascomycota</taxon>
        <taxon>Pezizomycotina</taxon>
        <taxon>Sordariomycetes</taxon>
        <taxon>Hypocreomycetidae</taxon>
        <taxon>Hypocreales</taxon>
        <taxon>Nectriaceae</taxon>
        <taxon>Neonectria</taxon>
    </lineage>
</organism>
<reference evidence="2 3" key="1">
    <citation type="journal article" date="2025" name="Microbiol. Resour. Announc.">
        <title>Draft genome sequences for Neonectria magnoliae and Neonectria punicea, canker pathogens of Liriodendron tulipifera and Acer saccharum in West Virginia.</title>
        <authorList>
            <person name="Petronek H.M."/>
            <person name="Kasson M.T."/>
            <person name="Metheny A.M."/>
            <person name="Stauder C.M."/>
            <person name="Lovett B."/>
            <person name="Lynch S.C."/>
            <person name="Garnas J.R."/>
            <person name="Kasson L.R."/>
            <person name="Stajich J.E."/>
        </authorList>
    </citation>
    <scope>NUCLEOTIDE SEQUENCE [LARGE SCALE GENOMIC DNA]</scope>
    <source>
        <strain evidence="2 3">NRRL 64653</strain>
    </source>
</reference>
<evidence type="ECO:0000313" key="2">
    <source>
        <dbReference type="EMBL" id="KAK7419057.1"/>
    </source>
</evidence>
<proteinExistence type="predicted"/>
<dbReference type="EMBL" id="JAZAVJ010000041">
    <property type="protein sequence ID" value="KAK7419057.1"/>
    <property type="molecule type" value="Genomic_DNA"/>
</dbReference>
<name>A0ABR1HDY5_9HYPO</name>
<gene>
    <name evidence="2" type="ORF">QQX98_003559</name>
</gene>
<keyword evidence="1" id="KW-0812">Transmembrane</keyword>
<keyword evidence="1" id="KW-1133">Transmembrane helix</keyword>
<feature type="transmembrane region" description="Helical" evidence="1">
    <location>
        <begin position="370"/>
        <end position="391"/>
    </location>
</feature>
<keyword evidence="3" id="KW-1185">Reference proteome</keyword>
<protein>
    <submittedName>
        <fullName evidence="2">Uncharacterized protein</fullName>
    </submittedName>
</protein>
<dbReference type="Proteomes" id="UP001498476">
    <property type="component" value="Unassembled WGS sequence"/>
</dbReference>
<dbReference type="InterPro" id="IPR002523">
    <property type="entry name" value="MgTranspt_CorA/ZnTranspt_ZntB"/>
</dbReference>